<feature type="domain" description="Glyoxalase/fosfomycin resistance/dioxygenase" evidence="1">
    <location>
        <begin position="17"/>
        <end position="106"/>
    </location>
</feature>
<dbReference type="Gene3D" id="3.10.180.10">
    <property type="entry name" value="2,3-Dihydroxybiphenyl 1,2-Dioxygenase, domain 1"/>
    <property type="match status" value="2"/>
</dbReference>
<accession>A0A5R9F2M1</accession>
<evidence type="ECO:0000313" key="3">
    <source>
        <dbReference type="Proteomes" id="UP000308230"/>
    </source>
</evidence>
<dbReference type="InterPro" id="IPR029068">
    <property type="entry name" value="Glyas_Bleomycin-R_OHBP_Dase"/>
</dbReference>
<dbReference type="AlphaFoldDB" id="A0A5R9F2M1"/>
<keyword evidence="3" id="KW-1185">Reference proteome</keyword>
<sequence>MKSLLGWDGGFIMVKWDQFEEAVKWYQRHMGWTFIDQFITPVGKKAFFRLPIKTCHAQVTLKSFESDFEHFQELQAPEGNVRLTFDVADLEHTLSYFRKNNIEVSSIDELPDGTKTFDIYAFGGARLTAVHNSQLDGIYPNARLIDFGTAVCTRIGVKNLDDSLEWYNNQLGFQLAERYSESKSALIHAPGSSWGWGEEENIIPIPILLETLSDDAFSDKSNPSARVYFDVRPKEKFVKLHEDLKRAGIETSEIAGNPDSWAGFHFFDLDGNRLNVWTYQM</sequence>
<dbReference type="SUPFAM" id="SSF54593">
    <property type="entry name" value="Glyoxalase/Bleomycin resistance protein/Dihydroxybiphenyl dioxygenase"/>
    <property type="match status" value="2"/>
</dbReference>
<organism evidence="2 3">
    <name type="scientific">Exobacillus caeni</name>
    <dbReference type="NCBI Taxonomy" id="2574798"/>
    <lineage>
        <taxon>Bacteria</taxon>
        <taxon>Bacillati</taxon>
        <taxon>Bacillota</taxon>
        <taxon>Bacilli</taxon>
        <taxon>Bacillales</taxon>
        <taxon>Guptibacillaceae</taxon>
        <taxon>Exobacillus</taxon>
    </lineage>
</organism>
<dbReference type="Proteomes" id="UP000308230">
    <property type="component" value="Unassembled WGS sequence"/>
</dbReference>
<feature type="domain" description="Glyoxalase/fosfomycin resistance/dioxygenase" evidence="1">
    <location>
        <begin position="154"/>
        <end position="275"/>
    </location>
</feature>
<name>A0A5R9F2M1_9BACL</name>
<dbReference type="OrthoDB" id="2797614at2"/>
<dbReference type="EMBL" id="SWLG01000010">
    <property type="protein sequence ID" value="TLS36556.1"/>
    <property type="molecule type" value="Genomic_DNA"/>
</dbReference>
<protein>
    <submittedName>
        <fullName evidence="2">VOC family protein</fullName>
    </submittedName>
</protein>
<evidence type="ECO:0000259" key="1">
    <source>
        <dbReference type="Pfam" id="PF00903"/>
    </source>
</evidence>
<reference evidence="2 3" key="1">
    <citation type="submission" date="2019-04" db="EMBL/GenBank/DDBJ databases">
        <title>Bacillus caeni sp. nov., a bacterium isolated from mangrove sediment.</title>
        <authorList>
            <person name="Huang H."/>
            <person name="Mo K."/>
            <person name="Hu Y."/>
        </authorList>
    </citation>
    <scope>NUCLEOTIDE SEQUENCE [LARGE SCALE GENOMIC DNA]</scope>
    <source>
        <strain evidence="2 3">HB172195</strain>
    </source>
</reference>
<comment type="caution">
    <text evidence="2">The sequence shown here is derived from an EMBL/GenBank/DDBJ whole genome shotgun (WGS) entry which is preliminary data.</text>
</comment>
<dbReference type="InterPro" id="IPR004360">
    <property type="entry name" value="Glyas_Fos-R_dOase_dom"/>
</dbReference>
<proteinExistence type="predicted"/>
<evidence type="ECO:0000313" key="2">
    <source>
        <dbReference type="EMBL" id="TLS36556.1"/>
    </source>
</evidence>
<dbReference type="Pfam" id="PF00903">
    <property type="entry name" value="Glyoxalase"/>
    <property type="match status" value="2"/>
</dbReference>
<dbReference type="CDD" id="cd06587">
    <property type="entry name" value="VOC"/>
    <property type="match status" value="1"/>
</dbReference>
<gene>
    <name evidence="2" type="ORF">FCL54_14635</name>
</gene>